<keyword evidence="5" id="KW-0028">Amino-acid biosynthesis</keyword>
<keyword evidence="12" id="KW-1185">Reference proteome</keyword>
<evidence type="ECO:0000256" key="4">
    <source>
        <dbReference type="ARBA" id="ARBA00022519"/>
    </source>
</evidence>
<comment type="subcellular location">
    <subcellularLocation>
        <location evidence="1">Membrane</location>
        <topology evidence="1">Multi-pass membrane protein</topology>
    </subcellularLocation>
</comment>
<evidence type="ECO:0000313" key="11">
    <source>
        <dbReference type="EMBL" id="TQL63052.1"/>
    </source>
</evidence>
<keyword evidence="7 10" id="KW-1133">Transmembrane helix</keyword>
<evidence type="ECO:0000256" key="3">
    <source>
        <dbReference type="ARBA" id="ARBA00022475"/>
    </source>
</evidence>
<evidence type="ECO:0000256" key="6">
    <source>
        <dbReference type="ARBA" id="ARBA00022692"/>
    </source>
</evidence>
<keyword evidence="4" id="KW-0997">Cell inner membrane</keyword>
<gene>
    <name evidence="11" type="ORF">FB460_0852</name>
</gene>
<evidence type="ECO:0000256" key="9">
    <source>
        <dbReference type="ARBA" id="ARBA00023136"/>
    </source>
</evidence>
<dbReference type="InterPro" id="IPR050480">
    <property type="entry name" value="CysZ-like"/>
</dbReference>
<dbReference type="GO" id="GO:0000103">
    <property type="term" value="P:sulfate assimilation"/>
    <property type="evidence" value="ECO:0007669"/>
    <property type="project" value="TreeGrafter"/>
</dbReference>
<dbReference type="PANTHER" id="PTHR37468:SF1">
    <property type="entry name" value="SULFATE TRANSPORTER CYSZ"/>
    <property type="match status" value="1"/>
</dbReference>
<dbReference type="Pfam" id="PF07264">
    <property type="entry name" value="EI24"/>
    <property type="match status" value="1"/>
</dbReference>
<dbReference type="Proteomes" id="UP000316196">
    <property type="component" value="Unassembled WGS sequence"/>
</dbReference>
<evidence type="ECO:0000256" key="2">
    <source>
        <dbReference type="ARBA" id="ARBA00022448"/>
    </source>
</evidence>
<proteinExistence type="predicted"/>
<evidence type="ECO:0000256" key="10">
    <source>
        <dbReference type="SAM" id="Phobius"/>
    </source>
</evidence>
<dbReference type="AlphaFoldDB" id="A0A542ZRU2"/>
<dbReference type="GO" id="GO:0009675">
    <property type="term" value="F:high-affinity sulfate:proton symporter activity"/>
    <property type="evidence" value="ECO:0007669"/>
    <property type="project" value="TreeGrafter"/>
</dbReference>
<keyword evidence="3" id="KW-1003">Cell membrane</keyword>
<name>A0A542ZRU2_9ACTN</name>
<protein>
    <submittedName>
        <fullName evidence="11">CysZ protein</fullName>
    </submittedName>
</protein>
<dbReference type="RefSeq" id="WP_142092817.1">
    <property type="nucleotide sequence ID" value="NZ_BAAAMD010000001.1"/>
</dbReference>
<evidence type="ECO:0000256" key="5">
    <source>
        <dbReference type="ARBA" id="ARBA00022605"/>
    </source>
</evidence>
<keyword evidence="6 10" id="KW-0812">Transmembrane</keyword>
<sequence length="252" mass="25983">MNQVLGRSQVHGVAGGVGCLVRGFGVIASQPRLFVLGMVPPLVMSVLLIGVWVALVMNAGAMAGAVLDWMPGDLGGGVLQVLLAIALVVGAVLVSVVAYSTLTITLGAPVYDAISAGVDRTLGAVPPEHKEPTGRMIVRVIWQVIATVFLSMAGAVLCFLLGLIPAVGAVLGVVASSVFGGWMMARELVGPTCERRGVLTLAERRAVLLRNAWSVLGFGVPAYWLLSVPLLSVVVFPAAVAGATVLARDLLD</sequence>
<comment type="caution">
    <text evidence="11">The sequence shown here is derived from an EMBL/GenBank/DDBJ whole genome shotgun (WGS) entry which is preliminary data.</text>
</comment>
<dbReference type="EMBL" id="VFOR01000001">
    <property type="protein sequence ID" value="TQL63052.1"/>
    <property type="molecule type" value="Genomic_DNA"/>
</dbReference>
<organism evidence="11 12">
    <name type="scientific">Propioniferax innocua</name>
    <dbReference type="NCBI Taxonomy" id="1753"/>
    <lineage>
        <taxon>Bacteria</taxon>
        <taxon>Bacillati</taxon>
        <taxon>Actinomycetota</taxon>
        <taxon>Actinomycetes</taxon>
        <taxon>Propionibacteriales</taxon>
        <taxon>Propionibacteriaceae</taxon>
        <taxon>Propioniferax</taxon>
    </lineage>
</organism>
<keyword evidence="8" id="KW-0764">Sulfate transport</keyword>
<dbReference type="PROSITE" id="PS51257">
    <property type="entry name" value="PROKAR_LIPOPROTEIN"/>
    <property type="match status" value="1"/>
</dbReference>
<accession>A0A542ZRU2</accession>
<evidence type="ECO:0000256" key="8">
    <source>
        <dbReference type="ARBA" id="ARBA00023032"/>
    </source>
</evidence>
<evidence type="ECO:0000256" key="7">
    <source>
        <dbReference type="ARBA" id="ARBA00022989"/>
    </source>
</evidence>
<evidence type="ECO:0000256" key="1">
    <source>
        <dbReference type="ARBA" id="ARBA00004141"/>
    </source>
</evidence>
<dbReference type="GO" id="GO:0019344">
    <property type="term" value="P:cysteine biosynthetic process"/>
    <property type="evidence" value="ECO:0007669"/>
    <property type="project" value="TreeGrafter"/>
</dbReference>
<feature type="transmembrane region" description="Helical" evidence="10">
    <location>
        <begin position="140"/>
        <end position="162"/>
    </location>
</feature>
<dbReference type="GO" id="GO:0005886">
    <property type="term" value="C:plasma membrane"/>
    <property type="evidence" value="ECO:0007669"/>
    <property type="project" value="TreeGrafter"/>
</dbReference>
<feature type="transmembrane region" description="Helical" evidence="10">
    <location>
        <begin position="77"/>
        <end position="99"/>
    </location>
</feature>
<keyword evidence="2" id="KW-0813">Transport</keyword>
<evidence type="ECO:0000313" key="12">
    <source>
        <dbReference type="Proteomes" id="UP000316196"/>
    </source>
</evidence>
<feature type="transmembrane region" description="Helical" evidence="10">
    <location>
        <begin position="230"/>
        <end position="251"/>
    </location>
</feature>
<dbReference type="PANTHER" id="PTHR37468">
    <property type="entry name" value="SULFATE TRANSPORTER CYSZ"/>
    <property type="match status" value="1"/>
</dbReference>
<keyword evidence="9 10" id="KW-0472">Membrane</keyword>
<dbReference type="OrthoDB" id="3375053at2"/>
<dbReference type="InterPro" id="IPR059112">
    <property type="entry name" value="CysZ/EI24"/>
</dbReference>
<feature type="transmembrane region" description="Helical" evidence="10">
    <location>
        <begin position="33"/>
        <end position="57"/>
    </location>
</feature>
<reference evidence="11 12" key="1">
    <citation type="submission" date="2019-06" db="EMBL/GenBank/DDBJ databases">
        <title>Sequencing the genomes of 1000 actinobacteria strains.</title>
        <authorList>
            <person name="Klenk H.-P."/>
        </authorList>
    </citation>
    <scope>NUCLEOTIDE SEQUENCE [LARGE SCALE GENOMIC DNA]</scope>
    <source>
        <strain evidence="11 12">DSM 8251</strain>
    </source>
</reference>